<feature type="transmembrane region" description="Helical" evidence="1">
    <location>
        <begin position="16"/>
        <end position="42"/>
    </location>
</feature>
<feature type="transmembrane region" description="Helical" evidence="1">
    <location>
        <begin position="227"/>
        <end position="252"/>
    </location>
</feature>
<evidence type="ECO:0008006" key="4">
    <source>
        <dbReference type="Google" id="ProtNLM"/>
    </source>
</evidence>
<reference evidence="2" key="1">
    <citation type="journal article" date="2024" name="Int. J. Syst. Evol. Microbiol.">
        <title>Turicibacter faecis sp. nov., isolated from faeces of heart failure mouse model.</title>
        <authorList>
            <person name="Imamura Y."/>
            <person name="Motooka D."/>
            <person name="Nakajima Y."/>
            <person name="Ito S."/>
            <person name="Kitakaze M."/>
            <person name="Iida T."/>
            <person name="Nakamura S."/>
        </authorList>
    </citation>
    <scope>NUCLEOTIDE SEQUENCE</scope>
    <source>
        <strain evidence="2">TC023</strain>
    </source>
</reference>
<evidence type="ECO:0000313" key="3">
    <source>
        <dbReference type="Proteomes" id="UP001432099"/>
    </source>
</evidence>
<dbReference type="RefSeq" id="WP_161832743.1">
    <property type="nucleotide sequence ID" value="NZ_AP028127.1"/>
</dbReference>
<evidence type="ECO:0000313" key="2">
    <source>
        <dbReference type="EMBL" id="BEH91985.1"/>
    </source>
</evidence>
<name>A0ABN6ZE47_9FIRM</name>
<protein>
    <recommendedName>
        <fullName evidence="4">Acyltransferase family protein</fullName>
    </recommendedName>
</protein>
<keyword evidence="1" id="KW-0472">Membrane</keyword>
<feature type="transmembrane region" description="Helical" evidence="1">
    <location>
        <begin position="155"/>
        <end position="176"/>
    </location>
</feature>
<proteinExistence type="predicted"/>
<keyword evidence="1" id="KW-1133">Transmembrane helix</keyword>
<keyword evidence="3" id="KW-1185">Reference proteome</keyword>
<organism evidence="2 3">
    <name type="scientific">Turicibacter faecis</name>
    <dbReference type="NCBI Taxonomy" id="2963365"/>
    <lineage>
        <taxon>Bacteria</taxon>
        <taxon>Bacillati</taxon>
        <taxon>Bacillota</taxon>
        <taxon>Erysipelotrichia</taxon>
        <taxon>Erysipelotrichales</taxon>
        <taxon>Turicibacteraceae</taxon>
        <taxon>Turicibacter</taxon>
    </lineage>
</organism>
<feature type="transmembrane region" description="Helical" evidence="1">
    <location>
        <begin position="89"/>
        <end position="113"/>
    </location>
</feature>
<evidence type="ECO:0000256" key="1">
    <source>
        <dbReference type="SAM" id="Phobius"/>
    </source>
</evidence>
<keyword evidence="1" id="KW-0812">Transmembrane</keyword>
<dbReference type="Proteomes" id="UP001432099">
    <property type="component" value="Chromosome"/>
</dbReference>
<sequence length="254" mass="29743">MRSKYQRLKFIEKYHLLPVIASIPALMLIVHILFPTLAYFIFKDTDFSFLALGVLLLYVTWFVDVFQYGLCLIYLAYRYLKSVRKREPLSVAFWMVNAFLCGKLSIFYISVYIMKEISASLGWNGYAFISNPIYVIFLLITGWCCSTKILKNDKLIAWLFLIFIMIIGGLLASTLVVNNGDYVHGDYFLIQLQLVWYAIFFCEILLIKRILDKSYLADKWIGWKKSLLVLFIGIPLMTFISAYINVALYWLYNF</sequence>
<feature type="transmembrane region" description="Helical" evidence="1">
    <location>
        <begin position="48"/>
        <end position="77"/>
    </location>
</feature>
<dbReference type="EMBL" id="AP028127">
    <property type="protein sequence ID" value="BEH91985.1"/>
    <property type="molecule type" value="Genomic_DNA"/>
</dbReference>
<feature type="transmembrane region" description="Helical" evidence="1">
    <location>
        <begin position="188"/>
        <end position="207"/>
    </location>
</feature>
<accession>A0ABN6ZE47</accession>
<feature type="transmembrane region" description="Helical" evidence="1">
    <location>
        <begin position="125"/>
        <end position="143"/>
    </location>
</feature>
<gene>
    <name evidence="2" type="ORF">T23_20870</name>
</gene>